<protein>
    <recommendedName>
        <fullName evidence="3">FISNA domain-containing protein</fullName>
    </recommendedName>
</protein>
<accession>A0A4W5NZS3</accession>
<reference evidence="5" key="1">
    <citation type="submission" date="2018-06" db="EMBL/GenBank/DDBJ databases">
        <title>Genome assembly of Danube salmon.</title>
        <authorList>
            <person name="Macqueen D.J."/>
            <person name="Gundappa M.K."/>
        </authorList>
    </citation>
    <scope>NUCLEOTIDE SEQUENCE [LARGE SCALE GENOMIC DNA]</scope>
</reference>
<evidence type="ECO:0000313" key="4">
    <source>
        <dbReference type="Ensembl" id="ENSHHUP00000054379.1"/>
    </source>
</evidence>
<reference evidence="4" key="2">
    <citation type="submission" date="2025-08" db="UniProtKB">
        <authorList>
            <consortium name="Ensembl"/>
        </authorList>
    </citation>
    <scope>IDENTIFICATION</scope>
</reference>
<dbReference type="AlphaFoldDB" id="A0A4W5NZS3"/>
<proteinExistence type="predicted"/>
<evidence type="ECO:0000256" key="2">
    <source>
        <dbReference type="ARBA" id="ARBA00022737"/>
    </source>
</evidence>
<keyword evidence="1" id="KW-0433">Leucine-rich repeat</keyword>
<evidence type="ECO:0000259" key="3">
    <source>
        <dbReference type="SMART" id="SM01288"/>
    </source>
</evidence>
<sequence length="92" mass="10711">MLRKMNQEELASLMEKIFLGELAVCQRKQKTNLKKRSQYVFEGIAKQGNPTLLSNFYTELYITEGGCGEVNNEHEVRQIEIASRDEQHKIHQ</sequence>
<dbReference type="STRING" id="62062.ENSHHUP00000054379"/>
<evidence type="ECO:0000256" key="1">
    <source>
        <dbReference type="ARBA" id="ARBA00022614"/>
    </source>
</evidence>
<feature type="domain" description="FISNA" evidence="3">
    <location>
        <begin position="28"/>
        <end position="92"/>
    </location>
</feature>
<dbReference type="Proteomes" id="UP000314982">
    <property type="component" value="Unassembled WGS sequence"/>
</dbReference>
<dbReference type="InterPro" id="IPR051261">
    <property type="entry name" value="NLR"/>
</dbReference>
<dbReference type="Ensembl" id="ENSHHUT00000056266.1">
    <property type="protein sequence ID" value="ENSHHUP00000054379.1"/>
    <property type="gene ID" value="ENSHHUG00000032626.1"/>
</dbReference>
<organism evidence="4 5">
    <name type="scientific">Hucho hucho</name>
    <name type="common">huchen</name>
    <dbReference type="NCBI Taxonomy" id="62062"/>
    <lineage>
        <taxon>Eukaryota</taxon>
        <taxon>Metazoa</taxon>
        <taxon>Chordata</taxon>
        <taxon>Craniata</taxon>
        <taxon>Vertebrata</taxon>
        <taxon>Euteleostomi</taxon>
        <taxon>Actinopterygii</taxon>
        <taxon>Neopterygii</taxon>
        <taxon>Teleostei</taxon>
        <taxon>Protacanthopterygii</taxon>
        <taxon>Salmoniformes</taxon>
        <taxon>Salmonidae</taxon>
        <taxon>Salmoninae</taxon>
        <taxon>Hucho</taxon>
    </lineage>
</organism>
<keyword evidence="2" id="KW-0677">Repeat</keyword>
<dbReference type="Pfam" id="PF14484">
    <property type="entry name" value="FISNA"/>
    <property type="match status" value="1"/>
</dbReference>
<dbReference type="SMART" id="SM01288">
    <property type="entry name" value="FISNA"/>
    <property type="match status" value="1"/>
</dbReference>
<dbReference type="PANTHER" id="PTHR24106">
    <property type="entry name" value="NACHT, LRR AND CARD DOMAINS-CONTAINING"/>
    <property type="match status" value="1"/>
</dbReference>
<name>A0A4W5NZS3_9TELE</name>
<evidence type="ECO:0000313" key="5">
    <source>
        <dbReference type="Proteomes" id="UP000314982"/>
    </source>
</evidence>
<reference evidence="4" key="3">
    <citation type="submission" date="2025-09" db="UniProtKB">
        <authorList>
            <consortium name="Ensembl"/>
        </authorList>
    </citation>
    <scope>IDENTIFICATION</scope>
</reference>
<keyword evidence="5" id="KW-1185">Reference proteome</keyword>
<dbReference type="InterPro" id="IPR029495">
    <property type="entry name" value="NACHT-assoc"/>
</dbReference>